<organism evidence="2 3">
    <name type="scientific">Ruegeria conchae</name>
    <dbReference type="NCBI Taxonomy" id="981384"/>
    <lineage>
        <taxon>Bacteria</taxon>
        <taxon>Pseudomonadati</taxon>
        <taxon>Pseudomonadota</taxon>
        <taxon>Alphaproteobacteria</taxon>
        <taxon>Rhodobacterales</taxon>
        <taxon>Roseobacteraceae</taxon>
        <taxon>Ruegeria</taxon>
    </lineage>
</organism>
<proteinExistence type="predicted"/>
<sequence length="149" mass="16886">MLSRRSFLTSLACLAVAPSVRAQEKPMFYSDGGLAVSGYDAVSYFRIGTPTLGKSDFSLMWKGAVWQFTSEENRDRFERNPRAFAPQFGGYCAYAMVQGMLSSTDPQAWQIVDGKLYLTHSEAIERIWKQNVSQNIREAEGHWPQVLYN</sequence>
<dbReference type="Proteomes" id="UP000271700">
    <property type="component" value="Unassembled WGS sequence"/>
</dbReference>
<reference evidence="2 3" key="1">
    <citation type="submission" date="2018-10" db="EMBL/GenBank/DDBJ databases">
        <title>Genomic Encyclopedia of Archaeal and Bacterial Type Strains, Phase II (KMG-II): from individual species to whole genera.</title>
        <authorList>
            <person name="Goeker M."/>
        </authorList>
    </citation>
    <scope>NUCLEOTIDE SEQUENCE [LARGE SCALE GENOMIC DNA]</scope>
    <source>
        <strain evidence="2 3">DSM 29317</strain>
    </source>
</reference>
<dbReference type="OrthoDB" id="344729at2"/>
<keyword evidence="3" id="KW-1185">Reference proteome</keyword>
<evidence type="ECO:0000256" key="1">
    <source>
        <dbReference type="SAM" id="SignalP"/>
    </source>
</evidence>
<evidence type="ECO:0008006" key="4">
    <source>
        <dbReference type="Google" id="ProtNLM"/>
    </source>
</evidence>
<accession>A0A497ZIN6</accession>
<comment type="caution">
    <text evidence="2">The sequence shown here is derived from an EMBL/GenBank/DDBJ whole genome shotgun (WGS) entry which is preliminary data.</text>
</comment>
<feature type="signal peptide" evidence="1">
    <location>
        <begin position="1"/>
        <end position="22"/>
    </location>
</feature>
<evidence type="ECO:0000313" key="3">
    <source>
        <dbReference type="Proteomes" id="UP000271700"/>
    </source>
</evidence>
<dbReference type="EMBL" id="RCCT01000002">
    <property type="protein sequence ID" value="RLK08501.1"/>
    <property type="molecule type" value="Genomic_DNA"/>
</dbReference>
<keyword evidence="1" id="KW-0732">Signal</keyword>
<dbReference type="STRING" id="981384.GCA_000192475_00993"/>
<protein>
    <recommendedName>
        <fullName evidence="4">YHS domain-containing protein</fullName>
    </recommendedName>
</protein>
<dbReference type="NCBIfam" id="NF041384">
    <property type="entry name" value="YHS_seleno_dom"/>
    <property type="match status" value="1"/>
</dbReference>
<feature type="chain" id="PRO_5019755787" description="YHS domain-containing protein" evidence="1">
    <location>
        <begin position="23"/>
        <end position="149"/>
    </location>
</feature>
<name>A0A497ZIN6_9RHOB</name>
<gene>
    <name evidence="2" type="ORF">CLV75_2179</name>
</gene>
<evidence type="ECO:0000313" key="2">
    <source>
        <dbReference type="EMBL" id="RLK08501.1"/>
    </source>
</evidence>
<dbReference type="AlphaFoldDB" id="A0A497ZIN6"/>